<evidence type="ECO:0000313" key="4">
    <source>
        <dbReference type="EMBL" id="PKK69451.1"/>
    </source>
</evidence>
<proteinExistence type="predicted"/>
<dbReference type="VEuPathDB" id="FungiDB:RhiirA1_519990"/>
<dbReference type="AlphaFoldDB" id="A0A2N1M8C2"/>
<dbReference type="VEuPathDB" id="FungiDB:FUN_015956"/>
<reference evidence="2 5" key="2">
    <citation type="submission" date="2017-10" db="EMBL/GenBank/DDBJ databases">
        <title>Extensive intraspecific genome diversity in a model arbuscular mycorrhizal fungus.</title>
        <authorList>
            <person name="Chen E.C.H."/>
            <person name="Morin E."/>
            <person name="Baudet D."/>
            <person name="Noel J."/>
            <person name="Ndikumana S."/>
            <person name="Charron P."/>
            <person name="St-Onge C."/>
            <person name="Giorgi J."/>
            <person name="Grigoriev I.V."/>
            <person name="Roux C."/>
            <person name="Martin F.M."/>
            <person name="Corradi N."/>
        </authorList>
    </citation>
    <scope>NUCLEOTIDE SEQUENCE [LARGE SCALE GENOMIC DNA]</scope>
    <source>
        <strain evidence="2 5">C2</strain>
    </source>
</reference>
<dbReference type="EMBL" id="LLXL01004010">
    <property type="protein sequence ID" value="PKK57881.1"/>
    <property type="molecule type" value="Genomic_DNA"/>
</dbReference>
<gene>
    <name evidence="4" type="ORF">RhiirC2_712649</name>
    <name evidence="3" type="ORF">RhiirC2_796705</name>
    <name evidence="2" type="ORF">RhiirC2_797237</name>
</gene>
<accession>A0A2N1M8C2</accession>
<feature type="region of interest" description="Disordered" evidence="1">
    <location>
        <begin position="103"/>
        <end position="149"/>
    </location>
</feature>
<dbReference type="EMBL" id="LLXL01000724">
    <property type="protein sequence ID" value="PKK69451.1"/>
    <property type="molecule type" value="Genomic_DNA"/>
</dbReference>
<comment type="caution">
    <text evidence="2">The sequence shown here is derived from an EMBL/GenBank/DDBJ whole genome shotgun (WGS) entry which is preliminary data.</text>
</comment>
<dbReference type="VEuPathDB" id="FungiDB:RhiirFUN_020617"/>
<reference evidence="2 5" key="1">
    <citation type="submission" date="2016-04" db="EMBL/GenBank/DDBJ databases">
        <title>Genome analyses suggest a sexual origin of heterokaryosis in a supposedly ancient asexual fungus.</title>
        <authorList>
            <person name="Ropars J."/>
            <person name="Sedzielewska K."/>
            <person name="Noel J."/>
            <person name="Charron P."/>
            <person name="Farinelli L."/>
            <person name="Marton T."/>
            <person name="Kruger M."/>
            <person name="Pelin A."/>
            <person name="Brachmann A."/>
            <person name="Corradi N."/>
        </authorList>
    </citation>
    <scope>NUCLEOTIDE SEQUENCE [LARGE SCALE GENOMIC DNA]</scope>
    <source>
        <strain evidence="2 5">C2</strain>
    </source>
</reference>
<evidence type="ECO:0000313" key="5">
    <source>
        <dbReference type="Proteomes" id="UP000233469"/>
    </source>
</evidence>
<evidence type="ECO:0000313" key="3">
    <source>
        <dbReference type="EMBL" id="PKK58199.1"/>
    </source>
</evidence>
<protein>
    <submittedName>
        <fullName evidence="2">Uncharacterized protein</fullName>
    </submittedName>
</protein>
<dbReference type="Proteomes" id="UP000233469">
    <property type="component" value="Unassembled WGS sequence"/>
</dbReference>
<name>A0A2N1M8C2_9GLOM</name>
<dbReference type="EMBL" id="LLXL01003762">
    <property type="protein sequence ID" value="PKK58199.1"/>
    <property type="molecule type" value="Genomic_DNA"/>
</dbReference>
<sequence>MVKKKYKIGTCFGCQKCLYCGIDLEKDICKCKKAVKPTRKNRTVLVKNAFPRAFDPTTSNPKQFDFVKNKNEHFQYGYDLTKSIQFSLCTKCNSPYQRLSNSSNLTRKTGRTKRAETTEVIDLETGSSEVSTVTQSESKHNDSENDDDDELEMEIDYKLVIKQADGSALPAKNYSVTISELDEFLLAIQNNITALLKDDEINANDYNISFKSEKAQGAGTLLVDVCDFKNFRLEYVKLAAAKRTMLILVTMKKKEKLVKRKKKESNSDDEEIICDESIPKGGNSNKIPKVSDISILDQRIAKNVIELRKETWCSIHNRYCLKDREPHAEISNMMFSTWATEMLNGLATVKEPPTHPSFGYTHPSKNRSQSNLPQFSNNMQDLINPIFSTLLQALVTPHFLQQPSSSLTTNNSIVSQSSQSLPSMTEFLRQIDEVEKTEDYYFNFLEGFEKQRIRVKHLSKLNDTQFEICGVTAVGDIETIREAAQKYK</sequence>
<evidence type="ECO:0000313" key="2">
    <source>
        <dbReference type="EMBL" id="PKK57881.1"/>
    </source>
</evidence>
<organism evidence="2 5">
    <name type="scientific">Rhizophagus irregularis</name>
    <dbReference type="NCBI Taxonomy" id="588596"/>
    <lineage>
        <taxon>Eukaryota</taxon>
        <taxon>Fungi</taxon>
        <taxon>Fungi incertae sedis</taxon>
        <taxon>Mucoromycota</taxon>
        <taxon>Glomeromycotina</taxon>
        <taxon>Glomeromycetes</taxon>
        <taxon>Glomerales</taxon>
        <taxon>Glomeraceae</taxon>
        <taxon>Rhizophagus</taxon>
    </lineage>
</organism>
<feature type="compositionally biased region" description="Low complexity" evidence="1">
    <location>
        <begin position="124"/>
        <end position="136"/>
    </location>
</feature>
<evidence type="ECO:0000256" key="1">
    <source>
        <dbReference type="SAM" id="MobiDB-lite"/>
    </source>
</evidence>